<dbReference type="AlphaFoldDB" id="A0A382S3C3"/>
<evidence type="ECO:0000256" key="4">
    <source>
        <dbReference type="ARBA" id="ARBA00048493"/>
    </source>
</evidence>
<dbReference type="SUPFAM" id="SSF53448">
    <property type="entry name" value="Nucleotide-diphospho-sugar transferases"/>
    <property type="match status" value="1"/>
</dbReference>
<dbReference type="InterPro" id="IPR005835">
    <property type="entry name" value="NTP_transferase_dom"/>
</dbReference>
<dbReference type="EMBL" id="UINC01125722">
    <property type="protein sequence ID" value="SVD03747.1"/>
    <property type="molecule type" value="Genomic_DNA"/>
</dbReference>
<organism evidence="6">
    <name type="scientific">marine metagenome</name>
    <dbReference type="NCBI Taxonomy" id="408172"/>
    <lineage>
        <taxon>unclassified sequences</taxon>
        <taxon>metagenomes</taxon>
        <taxon>ecological metagenomes</taxon>
    </lineage>
</organism>
<feature type="domain" description="Nucleotidyl transferase" evidence="5">
    <location>
        <begin position="4"/>
        <end position="95"/>
    </location>
</feature>
<dbReference type="EC" id="2.7.7.23" evidence="1"/>
<evidence type="ECO:0000313" key="6">
    <source>
        <dbReference type="EMBL" id="SVD03747.1"/>
    </source>
</evidence>
<comment type="catalytic activity">
    <reaction evidence="4">
        <text>N-acetyl-alpha-D-glucosamine 1-phosphate + UTP + H(+) = UDP-N-acetyl-alpha-D-glucosamine + diphosphate</text>
        <dbReference type="Rhea" id="RHEA:13509"/>
        <dbReference type="ChEBI" id="CHEBI:15378"/>
        <dbReference type="ChEBI" id="CHEBI:33019"/>
        <dbReference type="ChEBI" id="CHEBI:46398"/>
        <dbReference type="ChEBI" id="CHEBI:57705"/>
        <dbReference type="ChEBI" id="CHEBI:57776"/>
        <dbReference type="EC" id="2.7.7.23"/>
    </reaction>
</comment>
<dbReference type="GO" id="GO:0003977">
    <property type="term" value="F:UDP-N-acetylglucosamine diphosphorylase activity"/>
    <property type="evidence" value="ECO:0007669"/>
    <property type="project" value="UniProtKB-EC"/>
</dbReference>
<dbReference type="InterPro" id="IPR029044">
    <property type="entry name" value="Nucleotide-diphossugar_trans"/>
</dbReference>
<accession>A0A382S3C3</accession>
<reference evidence="6" key="1">
    <citation type="submission" date="2018-05" db="EMBL/GenBank/DDBJ databases">
        <authorList>
            <person name="Lanie J.A."/>
            <person name="Ng W.-L."/>
            <person name="Kazmierczak K.M."/>
            <person name="Andrzejewski T.M."/>
            <person name="Davidsen T.M."/>
            <person name="Wayne K.J."/>
            <person name="Tettelin H."/>
            <person name="Glass J.I."/>
            <person name="Rusch D."/>
            <person name="Podicherti R."/>
            <person name="Tsui H.-C.T."/>
            <person name="Winkler M.E."/>
        </authorList>
    </citation>
    <scope>NUCLEOTIDE SEQUENCE</scope>
</reference>
<dbReference type="PANTHER" id="PTHR43584">
    <property type="entry name" value="NUCLEOTIDYL TRANSFERASE"/>
    <property type="match status" value="1"/>
</dbReference>
<dbReference type="Gene3D" id="3.90.550.10">
    <property type="entry name" value="Spore Coat Polysaccharide Biosynthesis Protein SpsA, Chain A"/>
    <property type="match status" value="1"/>
</dbReference>
<dbReference type="PANTHER" id="PTHR43584:SF3">
    <property type="entry name" value="BIFUNCTIONAL PROTEIN GLMU"/>
    <property type="match status" value="1"/>
</dbReference>
<name>A0A382S3C3_9ZZZZ</name>
<keyword evidence="3" id="KW-0548">Nucleotidyltransferase</keyword>
<sequence>MEIHEKEDAWSTILTTDLPNPTGYGRIIRNKDNSLMKIVEEKDATYEERAVHEINSGIYVFDAQILFRLLPAVGNNNRQNEYYLPDVLNLIIKEKGKVAIDKINNYIEIQGVNNTKQLTEVNERYENT</sequence>
<evidence type="ECO:0000256" key="2">
    <source>
        <dbReference type="ARBA" id="ARBA00022679"/>
    </source>
</evidence>
<dbReference type="Pfam" id="PF00483">
    <property type="entry name" value="NTP_transferase"/>
    <property type="match status" value="1"/>
</dbReference>
<proteinExistence type="predicted"/>
<evidence type="ECO:0000256" key="3">
    <source>
        <dbReference type="ARBA" id="ARBA00022695"/>
    </source>
</evidence>
<evidence type="ECO:0000259" key="5">
    <source>
        <dbReference type="Pfam" id="PF00483"/>
    </source>
</evidence>
<protein>
    <recommendedName>
        <fullName evidence="1">UDP-N-acetylglucosamine diphosphorylase</fullName>
        <ecNumber evidence="1">2.7.7.23</ecNumber>
    </recommendedName>
</protein>
<keyword evidence="2" id="KW-0808">Transferase</keyword>
<gene>
    <name evidence="6" type="ORF">METZ01_LOCUS356601</name>
</gene>
<evidence type="ECO:0000256" key="1">
    <source>
        <dbReference type="ARBA" id="ARBA00012457"/>
    </source>
</evidence>
<dbReference type="InterPro" id="IPR050065">
    <property type="entry name" value="GlmU-like"/>
</dbReference>